<keyword evidence="7 8" id="KW-0009">Actin-binding</keyword>
<dbReference type="eggNOG" id="KOG0161">
    <property type="taxonomic scope" value="Eukaryota"/>
</dbReference>
<dbReference type="EMBL" id="CP000501">
    <property type="protein sequence ID" value="ABN68294.2"/>
    <property type="molecule type" value="Genomic_DNA"/>
</dbReference>
<evidence type="ECO:0000256" key="2">
    <source>
        <dbReference type="ARBA" id="ARBA00022741"/>
    </source>
</evidence>
<dbReference type="OrthoDB" id="6108017at2759"/>
<dbReference type="STRING" id="322104.A3LZ88"/>
<dbReference type="InterPro" id="IPR004009">
    <property type="entry name" value="SH3_Myosin"/>
</dbReference>
<keyword evidence="2 8" id="KW-0547">Nucleotide-binding</keyword>
<dbReference type="InterPro" id="IPR008989">
    <property type="entry name" value="Myosin_S1_N"/>
</dbReference>
<dbReference type="Gene3D" id="1.20.120.720">
    <property type="entry name" value="Myosin VI head, motor domain, U50 subdomain"/>
    <property type="match status" value="1"/>
</dbReference>
<evidence type="ECO:0000256" key="3">
    <source>
        <dbReference type="ARBA" id="ARBA00022840"/>
    </source>
</evidence>
<feature type="region of interest" description="Disordered" evidence="10">
    <location>
        <begin position="925"/>
        <end position="944"/>
    </location>
</feature>
<dbReference type="FunCoup" id="A3LZ88">
    <property type="interactions" value="399"/>
</dbReference>
<dbReference type="Gene3D" id="1.20.5.4820">
    <property type="match status" value="1"/>
</dbReference>
<dbReference type="FunFam" id="1.10.10.820:FF:000001">
    <property type="entry name" value="Myosin heavy chain"/>
    <property type="match status" value="1"/>
</dbReference>
<dbReference type="Proteomes" id="UP000002258">
    <property type="component" value="Chromosome 7"/>
</dbReference>
<dbReference type="Gene3D" id="1.20.58.530">
    <property type="match status" value="1"/>
</dbReference>
<evidence type="ECO:0000313" key="13">
    <source>
        <dbReference type="EMBL" id="ABN68294.2"/>
    </source>
</evidence>
<evidence type="ECO:0000256" key="6">
    <source>
        <dbReference type="ARBA" id="ARBA00023175"/>
    </source>
</evidence>
<dbReference type="GO" id="GO:1903475">
    <property type="term" value="P:mitotic actomyosin contractile ring assembly"/>
    <property type="evidence" value="ECO:0007669"/>
    <property type="project" value="EnsemblFungi"/>
</dbReference>
<keyword evidence="14" id="KW-1185">Reference proteome</keyword>
<dbReference type="PANTHER" id="PTHR13140">
    <property type="entry name" value="MYOSIN"/>
    <property type="match status" value="1"/>
</dbReference>
<dbReference type="Gene3D" id="1.10.10.820">
    <property type="match status" value="1"/>
</dbReference>
<evidence type="ECO:0000256" key="10">
    <source>
        <dbReference type="SAM" id="MobiDB-lite"/>
    </source>
</evidence>
<dbReference type="GO" id="GO:0000146">
    <property type="term" value="F:microfilament motor activity"/>
    <property type="evidence" value="ECO:0007669"/>
    <property type="project" value="TreeGrafter"/>
</dbReference>
<name>A3LZ88_PICST</name>
<proteinExistence type="inferred from homology"/>
<dbReference type="HOGENOM" id="CLU_000192_5_3_1"/>
<feature type="domain" description="Myosin N-terminal SH3-like" evidence="12">
    <location>
        <begin position="9"/>
        <end position="63"/>
    </location>
</feature>
<evidence type="ECO:0000256" key="7">
    <source>
        <dbReference type="ARBA" id="ARBA00023203"/>
    </source>
</evidence>
<dbReference type="Gene3D" id="2.30.30.360">
    <property type="entry name" value="Myosin S1 fragment, N-terminal"/>
    <property type="match status" value="1"/>
</dbReference>
<dbReference type="InterPro" id="IPR001609">
    <property type="entry name" value="Myosin_head_motor_dom-like"/>
</dbReference>
<dbReference type="SMART" id="SM00242">
    <property type="entry name" value="MYSc"/>
    <property type="match status" value="1"/>
</dbReference>
<dbReference type="PANTHER" id="PTHR13140:SF857">
    <property type="entry name" value="MYOSIN-11"/>
    <property type="match status" value="1"/>
</dbReference>
<dbReference type="Pfam" id="PF00063">
    <property type="entry name" value="Myosin_head"/>
    <property type="match status" value="1"/>
</dbReference>
<protein>
    <submittedName>
        <fullName evidence="13">Myosin-1 (Type II myosin)</fullName>
    </submittedName>
</protein>
<keyword evidence="3 8" id="KW-0067">ATP-binding</keyword>
<feature type="coiled-coil region" evidence="9">
    <location>
        <begin position="1410"/>
        <end position="1535"/>
    </location>
</feature>
<dbReference type="GO" id="GO:0007015">
    <property type="term" value="P:actin filament organization"/>
    <property type="evidence" value="ECO:0007669"/>
    <property type="project" value="TreeGrafter"/>
</dbReference>
<evidence type="ECO:0000259" key="11">
    <source>
        <dbReference type="PROSITE" id="PS51456"/>
    </source>
</evidence>
<dbReference type="GO" id="GO:1904498">
    <property type="term" value="P:protein localization to mitotic actomyosin contractile ring"/>
    <property type="evidence" value="ECO:0007669"/>
    <property type="project" value="EnsemblFungi"/>
</dbReference>
<dbReference type="GO" id="GO:0016460">
    <property type="term" value="C:myosin II complex"/>
    <property type="evidence" value="ECO:0007669"/>
    <property type="project" value="EnsemblFungi"/>
</dbReference>
<dbReference type="PRINTS" id="PR00193">
    <property type="entry name" value="MYOSINHEAVY"/>
</dbReference>
<dbReference type="GO" id="GO:0005524">
    <property type="term" value="F:ATP binding"/>
    <property type="evidence" value="ECO:0007669"/>
    <property type="project" value="UniProtKB-UniRule"/>
</dbReference>
<organism evidence="13 14">
    <name type="scientific">Scheffersomyces stipitis (strain ATCC 58785 / CBS 6054 / NBRC 10063 / NRRL Y-11545)</name>
    <name type="common">Yeast</name>
    <name type="synonym">Pichia stipitis</name>
    <dbReference type="NCBI Taxonomy" id="322104"/>
    <lineage>
        <taxon>Eukaryota</taxon>
        <taxon>Fungi</taxon>
        <taxon>Dikarya</taxon>
        <taxon>Ascomycota</taxon>
        <taxon>Saccharomycotina</taxon>
        <taxon>Pichiomycetes</taxon>
        <taxon>Debaryomycetaceae</taxon>
        <taxon>Scheffersomyces</taxon>
    </lineage>
</organism>
<feature type="domain" description="Myosin motor" evidence="11">
    <location>
        <begin position="67"/>
        <end position="756"/>
    </location>
</feature>
<reference evidence="13 14" key="1">
    <citation type="journal article" date="2007" name="Nat. Biotechnol.">
        <title>Genome sequence of the lignocellulose-bioconverting and xylose-fermenting yeast Pichia stipitis.</title>
        <authorList>
            <person name="Jeffries T.W."/>
            <person name="Grigoriev I.V."/>
            <person name="Grimwood J."/>
            <person name="Laplaza J.M."/>
            <person name="Aerts A."/>
            <person name="Salamov A."/>
            <person name="Schmutz J."/>
            <person name="Lindquist E."/>
            <person name="Dehal P."/>
            <person name="Shapiro H."/>
            <person name="Jin Y.S."/>
            <person name="Passoth V."/>
            <person name="Richardson P.M."/>
        </authorList>
    </citation>
    <scope>NUCLEOTIDE SEQUENCE [LARGE SCALE GENOMIC DNA]</scope>
    <source>
        <strain evidence="14">ATCC 58785 / CBS 6054 / NBRC 10063 / NRRL Y-11545</strain>
    </source>
</reference>
<dbReference type="SUPFAM" id="SSF52540">
    <property type="entry name" value="P-loop containing nucleoside triphosphate hydrolases"/>
    <property type="match status" value="1"/>
</dbReference>
<feature type="binding site" evidence="8">
    <location>
        <begin position="160"/>
        <end position="167"/>
    </location>
    <ligand>
        <name>ATP</name>
        <dbReference type="ChEBI" id="CHEBI:30616"/>
    </ligand>
</feature>
<comment type="similarity">
    <text evidence="1 8">Belongs to the TRAFAC class myosin-kinesin ATPase superfamily. Myosin family.</text>
</comment>
<dbReference type="InterPro" id="IPR027417">
    <property type="entry name" value="P-loop_NTPase"/>
</dbReference>
<evidence type="ECO:0000256" key="9">
    <source>
        <dbReference type="SAM" id="Coils"/>
    </source>
</evidence>
<evidence type="ECO:0000313" key="14">
    <source>
        <dbReference type="Proteomes" id="UP000002258"/>
    </source>
</evidence>
<sequence>MSSDDNGFDSKNWVWIPDTDDLFTKGYITDYNKDGTCQVTVVGGNGNGTQRVVPQDQLENCNPAKFNKCNDMAELTHLNEPSVVYNLYLRYNDDLIYTYSGLFLVAINPYKSLPIYDTRTLERYHSHVFERPPPHIFATAEGTYRNLLSNKKNQSILVTGESGAGKTENTKKIIQYLSSITHPVGGSTPSSPEKIRDISTHSRTIDTRILQANPILESFGNAKTIKNNNSSRFGKFIQIYFSSRGEISRANIDYYLLEKSRVVYQASQERNYHVFYQFLKGYDQLSNFGLNKDITTYKYLNNPKITIPNVDDFKEFNILSEAFKIMGFEVSEINHIFQILAVVLHLGNLEFTSWKSEQASFTQESPVQIITELLGIDQSDFTNNILRPKVKAGREFVQKSKKASEAKYAIDAFAKHLYEKLFQLIIARINVNLENDSDQANEDLNFIGVLDIAGFEIFEMNSFEQLCINYTNEKLQQFFNHHSFILEQSEYLKEAIQWEFIDFGLDLQPTIDLIETKNPMGVFKLLDEECVIPNSSDKSFMEKLADHWASGQSKKFQQNKFKSGFIIHHYAGLVEYNVDGWLQKNTDPVSENLLSLLPYSSNNFIRDMFENDEHLVVDPKRGAKLQTASSKHKDQLKDLMDQLECTEPHFVRCILPNLNKKANKFDKNLVLSQLRCNGVLEGIRITRAGYPNRMTFDEFYQRYAIINVKEIYTKDLKTNSERILRFAELDPDTFKVGVTKIFFKNGILGKLEEMRDVSLKRLFTDVQSVIRGTSIRSNLQKKIREVQSAQIIARTMKQLDESRSSSLWMDLFINIKPLLEESVKVLEDAEMSEKVKDISSKLEEAEKSKSNLEDENSKLKEQEQINKLEDEIITTTNLVKDKDLKLEKAKSEEAKISSRIREFESKINQMKQENNKLSEEKKLLDSKLKESSENSNRNIADLSSLTKERDDFKSKLADLELVVKKHKLEKVEREKHIEDLKKEHASLKSSSESKVEDMKQLSRKLEEEISKNSLILPKHESLLDEVKKLKDLLSKSESDLESKDREIQETMSKQKLFEEENIKVLEGTNKALKKEVESHKDEIAQKNAQVEKLQIQVAKLSSLEKETEQLNTLVTNQSLEIQNLQEQLSDSVRENKSLSVVVEKLKVDYDAARIAKEEYSDKIFILSKKLSELEEEAREKEIEKENQPPDPAFVEEFAHIKLKLNENTAALRKEKFENKKLVEELSMLRDRFHNESQQDRSPIKQNELRSRTETLDSLHEEINSLKLQLQQEMSNSQRAENYAIDIQKKLNRLSATRGINSWTDYEKKFRESQRRVSELEGKFEEFISADESFSEASRSISKSDSFGRISFSMTSNSDFAQIYQDITKTLRTTREELTTSKSEILRLKSLLRESEDELYSAKTANFKTSISDYEDKLAQLTVRHDTLRTKNSDLASNLELYKRRSEEYYDKLELAEAAVQISKRHEESALNDLNETKNQLKLAKEEARTSQIMIKEIRTNNSKLEETIQDKNFAMKQQEAKIKELKEKIYYHKKNYENKEKTDKYREEIITLNKELAFKTDTENSLIKDSKKLQLDLEDLTKEKKTLEEDYALKIEHVNVLETRVDLLSNKSRQLENAQEINDRKIGNLNKQVSSLRELVESVTNQRDELLETKAKLEDQLSELTHKLDLSEAELAQTNKDMNILRTHLENQRQESSEIKSELSQSRSSISSEMQDYQKLRKEHLVSSEENITLKKINKELSSKVHELEEKLYGNEQLRFWEDKVRDLMKELDNSQSENHEASRTIKNLEKDVKQLEIKIANEAQLRKKYNDENFDYQNKVSHYKSSLDILQNEQSEKDLQIRTAERENINLKESKLSLEKEVLELRQRLGINA</sequence>
<dbReference type="PROSITE" id="PS51456">
    <property type="entry name" value="MYOSIN_MOTOR"/>
    <property type="match status" value="1"/>
</dbReference>
<dbReference type="GO" id="GO:1902404">
    <property type="term" value="P:mitotic actomyosin contractile ring contraction"/>
    <property type="evidence" value="ECO:0007669"/>
    <property type="project" value="EnsemblFungi"/>
</dbReference>
<dbReference type="PROSITE" id="PS50096">
    <property type="entry name" value="IQ"/>
    <property type="match status" value="1"/>
</dbReference>
<dbReference type="GO" id="GO:0016020">
    <property type="term" value="C:membrane"/>
    <property type="evidence" value="ECO:0007669"/>
    <property type="project" value="TreeGrafter"/>
</dbReference>
<evidence type="ECO:0000259" key="12">
    <source>
        <dbReference type="PROSITE" id="PS51844"/>
    </source>
</evidence>
<dbReference type="InterPro" id="IPR036961">
    <property type="entry name" value="Kinesin_motor_dom_sf"/>
</dbReference>
<dbReference type="KEGG" id="pic:PICST_66079"/>
<evidence type="ECO:0000256" key="4">
    <source>
        <dbReference type="ARBA" id="ARBA00023054"/>
    </source>
</evidence>
<dbReference type="GO" id="GO:0051015">
    <property type="term" value="F:actin filament binding"/>
    <property type="evidence" value="ECO:0007669"/>
    <property type="project" value="InterPro"/>
</dbReference>
<dbReference type="GO" id="GO:0000142">
    <property type="term" value="C:cellular bud neck contractile ring"/>
    <property type="evidence" value="ECO:0007669"/>
    <property type="project" value="EnsemblFungi"/>
</dbReference>
<dbReference type="RefSeq" id="XP_001386323.2">
    <property type="nucleotide sequence ID" value="XM_001386286.1"/>
</dbReference>
<feature type="region of interest" description="Actin-binding" evidence="8">
    <location>
        <begin position="636"/>
        <end position="658"/>
    </location>
</feature>
<dbReference type="OMA" id="DVRFLHK"/>
<evidence type="ECO:0000256" key="1">
    <source>
        <dbReference type="ARBA" id="ARBA00008314"/>
    </source>
</evidence>
<feature type="coiled-coil region" evidence="9">
    <location>
        <begin position="1731"/>
        <end position="1869"/>
    </location>
</feature>
<dbReference type="CDD" id="cd01377">
    <property type="entry name" value="MYSc_class_II"/>
    <property type="match status" value="1"/>
</dbReference>
<evidence type="ECO:0000256" key="5">
    <source>
        <dbReference type="ARBA" id="ARBA00023123"/>
    </source>
</evidence>
<dbReference type="PROSITE" id="PS51844">
    <property type="entry name" value="SH3_LIKE"/>
    <property type="match status" value="1"/>
</dbReference>
<keyword evidence="5 8" id="KW-0518">Myosin</keyword>
<feature type="coiled-coil region" evidence="9">
    <location>
        <begin position="1563"/>
        <end position="1695"/>
    </location>
</feature>
<gene>
    <name evidence="13" type="primary">MYO1</name>
    <name evidence="13" type="ORF">PICST_66079</name>
</gene>
<keyword evidence="6 8" id="KW-0505">Motor protein</keyword>
<dbReference type="InParanoid" id="A3LZ88"/>
<dbReference type="GeneID" id="4840694"/>
<keyword evidence="4 9" id="KW-0175">Coiled coil</keyword>
<dbReference type="GO" id="GO:0032033">
    <property type="term" value="F:myosin II light chain binding"/>
    <property type="evidence" value="ECO:0007669"/>
    <property type="project" value="EnsemblFungi"/>
</dbReference>
<dbReference type="Gene3D" id="3.40.850.10">
    <property type="entry name" value="Kinesin motor domain"/>
    <property type="match status" value="1"/>
</dbReference>
<dbReference type="GO" id="GO:0031671">
    <property type="term" value="P:primary cell septum biogenesis"/>
    <property type="evidence" value="ECO:0007669"/>
    <property type="project" value="EnsemblFungi"/>
</dbReference>
<accession>A3LZ88</accession>
<dbReference type="GO" id="GO:0000920">
    <property type="term" value="P:septum digestion after cytokinesis"/>
    <property type="evidence" value="ECO:0007669"/>
    <property type="project" value="EnsemblFungi"/>
</dbReference>
<dbReference type="GO" id="GO:0000131">
    <property type="term" value="C:incipient cellular bud site"/>
    <property type="evidence" value="ECO:0007669"/>
    <property type="project" value="EnsemblFungi"/>
</dbReference>
<evidence type="ECO:0000256" key="8">
    <source>
        <dbReference type="PROSITE-ProRule" id="PRU00782"/>
    </source>
</evidence>